<accession>A0ABT9M049</accession>
<dbReference type="EMBL" id="JAURUO010000025">
    <property type="protein sequence ID" value="MDP9729872.1"/>
    <property type="molecule type" value="Genomic_DNA"/>
</dbReference>
<evidence type="ECO:0000313" key="2">
    <source>
        <dbReference type="EMBL" id="MDP9729872.1"/>
    </source>
</evidence>
<keyword evidence="1" id="KW-0472">Membrane</keyword>
<keyword evidence="3" id="KW-1185">Reference proteome</keyword>
<keyword evidence="1" id="KW-1133">Transmembrane helix</keyword>
<proteinExistence type="predicted"/>
<comment type="caution">
    <text evidence="2">The sequence shown here is derived from an EMBL/GenBank/DDBJ whole genome shotgun (WGS) entry which is preliminary data.</text>
</comment>
<sequence length="233" mass="26250">MDSDQKILDELSAASHINMNPTKKMEIWNRIDAQMSETKPKKPKRKLTMFSNVAVVVAAIAVAVGGIGYITHSSFNTQYVPHPNSVTTATQSNGDTLYNFADYKLRMNDKTIQFYEQGKIVNETIPYQATLTSAQIHSPWKTDPLQSAQVYTTNLLPIGFRNAAWTEKSQSQLSAKINGITVVYMLKNKKITLVPKTALVSVDIEGNGVHKSYNIYLFELGHRYVWNIYKITK</sequence>
<evidence type="ECO:0000313" key="3">
    <source>
        <dbReference type="Proteomes" id="UP001229209"/>
    </source>
</evidence>
<protein>
    <recommendedName>
        <fullName evidence="4">DUF4367 domain-containing protein</fullName>
    </recommendedName>
</protein>
<evidence type="ECO:0008006" key="4">
    <source>
        <dbReference type="Google" id="ProtNLM"/>
    </source>
</evidence>
<feature type="transmembrane region" description="Helical" evidence="1">
    <location>
        <begin position="49"/>
        <end position="70"/>
    </location>
</feature>
<evidence type="ECO:0000256" key="1">
    <source>
        <dbReference type="SAM" id="Phobius"/>
    </source>
</evidence>
<keyword evidence="1" id="KW-0812">Transmembrane</keyword>
<organism evidence="2 3">
    <name type="scientific">Alicyclobacillus tolerans</name>
    <dbReference type="NCBI Taxonomy" id="90970"/>
    <lineage>
        <taxon>Bacteria</taxon>
        <taxon>Bacillati</taxon>
        <taxon>Bacillota</taxon>
        <taxon>Bacilli</taxon>
        <taxon>Bacillales</taxon>
        <taxon>Alicyclobacillaceae</taxon>
        <taxon>Alicyclobacillus</taxon>
    </lineage>
</organism>
<name>A0ABT9M049_9BACL</name>
<dbReference type="Proteomes" id="UP001229209">
    <property type="component" value="Unassembled WGS sequence"/>
</dbReference>
<gene>
    <name evidence="2" type="ORF">J2S04_002849</name>
</gene>
<reference evidence="2 3" key="1">
    <citation type="submission" date="2023-07" db="EMBL/GenBank/DDBJ databases">
        <title>Genomic Encyclopedia of Type Strains, Phase IV (KMG-IV): sequencing the most valuable type-strain genomes for metagenomic binning, comparative biology and taxonomic classification.</title>
        <authorList>
            <person name="Goeker M."/>
        </authorList>
    </citation>
    <scope>NUCLEOTIDE SEQUENCE [LARGE SCALE GENOMIC DNA]</scope>
    <source>
        <strain evidence="2 3">DSM 25924</strain>
    </source>
</reference>
<dbReference type="RefSeq" id="WP_203114236.1">
    <property type="nucleotide sequence ID" value="NZ_JAURUO010000025.1"/>
</dbReference>